<gene>
    <name evidence="11" type="ORF">NKR19_g217</name>
</gene>
<dbReference type="EMBL" id="JANBVN010000002">
    <property type="protein sequence ID" value="KAJ9165671.1"/>
    <property type="molecule type" value="Genomic_DNA"/>
</dbReference>
<dbReference type="PANTHER" id="PTHR13454:SF11">
    <property type="entry name" value="PROTEIN MCM10 HOMOLOG"/>
    <property type="match status" value="1"/>
</dbReference>
<keyword evidence="7" id="KW-0539">Nucleus</keyword>
<dbReference type="PANTHER" id="PTHR13454">
    <property type="entry name" value="PROTEIN MCM10 HOMOLOG"/>
    <property type="match status" value="1"/>
</dbReference>
<organism evidence="11 12">
    <name type="scientific">Coniochaeta hoffmannii</name>
    <dbReference type="NCBI Taxonomy" id="91930"/>
    <lineage>
        <taxon>Eukaryota</taxon>
        <taxon>Fungi</taxon>
        <taxon>Dikarya</taxon>
        <taxon>Ascomycota</taxon>
        <taxon>Pezizomycotina</taxon>
        <taxon>Sordariomycetes</taxon>
        <taxon>Sordariomycetidae</taxon>
        <taxon>Coniochaetales</taxon>
        <taxon>Coniochaetaceae</taxon>
        <taxon>Coniochaeta</taxon>
    </lineage>
</organism>
<evidence type="ECO:0000259" key="10">
    <source>
        <dbReference type="Pfam" id="PF22379"/>
    </source>
</evidence>
<feature type="compositionally biased region" description="Acidic residues" evidence="8">
    <location>
        <begin position="50"/>
        <end position="59"/>
    </location>
</feature>
<dbReference type="GO" id="GO:0006270">
    <property type="term" value="P:DNA replication initiation"/>
    <property type="evidence" value="ECO:0007669"/>
    <property type="project" value="InterPro"/>
</dbReference>
<feature type="domain" description="MCM10 OB-fold" evidence="10">
    <location>
        <begin position="322"/>
        <end position="462"/>
    </location>
</feature>
<feature type="region of interest" description="Disordered" evidence="8">
    <location>
        <begin position="633"/>
        <end position="697"/>
    </location>
</feature>
<dbReference type="AlphaFoldDB" id="A0AA38SKS5"/>
<evidence type="ECO:0000256" key="3">
    <source>
        <dbReference type="ARBA" id="ARBA00022705"/>
    </source>
</evidence>
<keyword evidence="12" id="KW-1185">Reference proteome</keyword>
<dbReference type="Pfam" id="PF09329">
    <property type="entry name" value="zf-primase"/>
    <property type="match status" value="1"/>
</dbReference>
<accession>A0AA38SKS5</accession>
<dbReference type="GO" id="GO:0008270">
    <property type="term" value="F:zinc ion binding"/>
    <property type="evidence" value="ECO:0007669"/>
    <property type="project" value="UniProtKB-KW"/>
</dbReference>
<feature type="compositionally biased region" description="Low complexity" evidence="8">
    <location>
        <begin position="133"/>
        <end position="144"/>
    </location>
</feature>
<protein>
    <submittedName>
        <fullName evidence="11">DNA replication licensing factor mcm10</fullName>
    </submittedName>
</protein>
<evidence type="ECO:0000256" key="8">
    <source>
        <dbReference type="SAM" id="MobiDB-lite"/>
    </source>
</evidence>
<feature type="domain" description="Zinc finger Mcm10/DnaG-type" evidence="9">
    <location>
        <begin position="470"/>
        <end position="515"/>
    </location>
</feature>
<evidence type="ECO:0000313" key="12">
    <source>
        <dbReference type="Proteomes" id="UP001174691"/>
    </source>
</evidence>
<evidence type="ECO:0000259" key="9">
    <source>
        <dbReference type="Pfam" id="PF09329"/>
    </source>
</evidence>
<feature type="compositionally biased region" description="Basic and acidic residues" evidence="8">
    <location>
        <begin position="121"/>
        <end position="132"/>
    </location>
</feature>
<dbReference type="GO" id="GO:0003697">
    <property type="term" value="F:single-stranded DNA binding"/>
    <property type="evidence" value="ECO:0007669"/>
    <property type="project" value="InterPro"/>
</dbReference>
<dbReference type="Gene3D" id="2.40.50.140">
    <property type="entry name" value="Nucleic acid-binding proteins"/>
    <property type="match status" value="1"/>
</dbReference>
<feature type="compositionally biased region" description="Low complexity" evidence="8">
    <location>
        <begin position="306"/>
        <end position="317"/>
    </location>
</feature>
<comment type="caution">
    <text evidence="11">The sequence shown here is derived from an EMBL/GenBank/DDBJ whole genome shotgun (WGS) entry which is preliminary data.</text>
</comment>
<feature type="compositionally biased region" description="Polar residues" evidence="8">
    <location>
        <begin position="296"/>
        <end position="305"/>
    </location>
</feature>
<comment type="similarity">
    <text evidence="2">Belongs to the MCM10 family.</text>
</comment>
<comment type="subcellular location">
    <subcellularLocation>
        <location evidence="1">Nucleus</location>
    </subcellularLocation>
</comment>
<feature type="region of interest" description="Disordered" evidence="8">
    <location>
        <begin position="1"/>
        <end position="59"/>
    </location>
</feature>
<evidence type="ECO:0000313" key="11">
    <source>
        <dbReference type="EMBL" id="KAJ9165671.1"/>
    </source>
</evidence>
<keyword evidence="6" id="KW-0862">Zinc</keyword>
<dbReference type="InterPro" id="IPR055065">
    <property type="entry name" value="OB_MCM10"/>
</dbReference>
<reference evidence="11" key="1">
    <citation type="submission" date="2022-07" db="EMBL/GenBank/DDBJ databases">
        <title>Fungi with potential for degradation of polypropylene.</title>
        <authorList>
            <person name="Gostincar C."/>
        </authorList>
    </citation>
    <scope>NUCLEOTIDE SEQUENCE</scope>
    <source>
        <strain evidence="11">EXF-13287</strain>
    </source>
</reference>
<proteinExistence type="inferred from homology"/>
<feature type="region of interest" description="Disordered" evidence="8">
    <location>
        <begin position="79"/>
        <end position="158"/>
    </location>
</feature>
<keyword evidence="3" id="KW-0235">DNA replication</keyword>
<dbReference type="InterPro" id="IPR015408">
    <property type="entry name" value="Znf_Mcm10/DnaG"/>
</dbReference>
<evidence type="ECO:0000256" key="1">
    <source>
        <dbReference type="ARBA" id="ARBA00004123"/>
    </source>
</evidence>
<feature type="compositionally biased region" description="Polar residues" evidence="8">
    <location>
        <begin position="685"/>
        <end position="695"/>
    </location>
</feature>
<keyword evidence="5" id="KW-0863">Zinc-finger</keyword>
<dbReference type="InterPro" id="IPR040184">
    <property type="entry name" value="Mcm10"/>
</dbReference>
<dbReference type="GO" id="GO:0003688">
    <property type="term" value="F:DNA replication origin binding"/>
    <property type="evidence" value="ECO:0007669"/>
    <property type="project" value="TreeGrafter"/>
</dbReference>
<evidence type="ECO:0000256" key="7">
    <source>
        <dbReference type="ARBA" id="ARBA00023242"/>
    </source>
</evidence>
<feature type="region of interest" description="Disordered" evidence="8">
    <location>
        <begin position="519"/>
        <end position="559"/>
    </location>
</feature>
<name>A0AA38SKS5_9PEZI</name>
<dbReference type="Proteomes" id="UP001174691">
    <property type="component" value="Unassembled WGS sequence"/>
</dbReference>
<feature type="compositionally biased region" description="Gly residues" evidence="8">
    <location>
        <begin position="523"/>
        <end position="533"/>
    </location>
</feature>
<dbReference type="Pfam" id="PF22379">
    <property type="entry name" value="OB_MCM10"/>
    <property type="match status" value="1"/>
</dbReference>
<keyword evidence="4" id="KW-0479">Metal-binding</keyword>
<feature type="region of interest" description="Disordered" evidence="8">
    <location>
        <begin position="281"/>
        <end position="317"/>
    </location>
</feature>
<evidence type="ECO:0000256" key="4">
    <source>
        <dbReference type="ARBA" id="ARBA00022723"/>
    </source>
</evidence>
<dbReference type="GO" id="GO:0043596">
    <property type="term" value="C:nuclear replication fork"/>
    <property type="evidence" value="ECO:0007669"/>
    <property type="project" value="TreeGrafter"/>
</dbReference>
<evidence type="ECO:0000256" key="5">
    <source>
        <dbReference type="ARBA" id="ARBA00022771"/>
    </source>
</evidence>
<sequence>MASQWPPRSPHEALLSTPGGRERLRRMQDRTSPSPSPSKSRSNRLQAAIEFEDDDDDDDEDVEMLELRLQAIKAKLKLKKLQAARDKQKTAASSDVESSVGRRPESAAAAVGVPLQSRLAAAREKLDRDQDAARAASAAGGVQVPASPVRKVQPRQDATSPQRVILGIDKGLRAADVSLKRAPSFRKTTEENGGYLRRARTPNLTAAQKADREDRPKSFNERLAVARSEEAQRTERLERIQRLRTQNFGLGQQEMEQYKSAAVDLPDLPSRPEEFSRADILRTLGKPVPREDRSHSTSTPRDTSQPPDSDAAPEASASFDSYSGFHLSKRILPHQVLTRTLAQKRTYLIKDLLLQVKAPDWSLPDEECDIVVFAIIAGKSDPRHHAPRPGVNGKPPTERGKYMVLTLVDLEYEIELFLFDEGFSRWWKLQPGTVVAILNPGIMPPAPGKAATGRFSLVINSDADMILEVGNARDLGFCKSVKKDGSVCSCWVNRKRTEYCEFHTNEAVRKVRSGRMELNSDSFGGGSGNGMGPRGKWLKSRKKEKEEEEERKRGGYDRSTGTQFFVSTAALIDGETGIVDRVEREEALKRRLMHKERERDIAKKLGEIGGGAGKEYMSRAAAWSDTPGATAFGAAMPGMSTATGTLPGEKPPRPDARKLGLVAPRGEQPKVDLGRAKRKRPESALSGTSASTAQSDGLKGRAAFGWGTTLSTKLSRMKEGEKLDGSNIHGGDIAKAFARVEGKTQRETSPVRKKTRFVTEKGIREAGRESLGEPLSAAAKIRRQVLLDDSDDDDLVIVK</sequence>
<evidence type="ECO:0000256" key="6">
    <source>
        <dbReference type="ARBA" id="ARBA00022833"/>
    </source>
</evidence>
<dbReference type="InterPro" id="IPR012340">
    <property type="entry name" value="NA-bd_OB-fold"/>
</dbReference>
<evidence type="ECO:0000256" key="2">
    <source>
        <dbReference type="ARBA" id="ARBA00009679"/>
    </source>
</evidence>
<feature type="compositionally biased region" description="Basic and acidic residues" evidence="8">
    <location>
        <begin position="20"/>
        <end position="29"/>
    </location>
</feature>